<evidence type="ECO:0000256" key="1">
    <source>
        <dbReference type="ARBA" id="ARBA00004651"/>
    </source>
</evidence>
<keyword evidence="4 7" id="KW-0812">Transmembrane</keyword>
<feature type="transmembrane region" description="Helical" evidence="7">
    <location>
        <begin position="120"/>
        <end position="138"/>
    </location>
</feature>
<evidence type="ECO:0000313" key="10">
    <source>
        <dbReference type="Proteomes" id="UP000718821"/>
    </source>
</evidence>
<dbReference type="SUPFAM" id="SSF161098">
    <property type="entry name" value="MetI-like"/>
    <property type="match status" value="1"/>
</dbReference>
<keyword evidence="3" id="KW-1003">Cell membrane</keyword>
<evidence type="ECO:0000259" key="8">
    <source>
        <dbReference type="PROSITE" id="PS50928"/>
    </source>
</evidence>
<dbReference type="EMBL" id="JACLYU010000011">
    <property type="protein sequence ID" value="MBM6699959.1"/>
    <property type="molecule type" value="Genomic_DNA"/>
</dbReference>
<keyword evidence="5 7" id="KW-1133">Transmembrane helix</keyword>
<protein>
    <submittedName>
        <fullName evidence="9">Sugar ABC transporter permease</fullName>
    </submittedName>
</protein>
<evidence type="ECO:0000313" key="9">
    <source>
        <dbReference type="EMBL" id="MBM6699959.1"/>
    </source>
</evidence>
<dbReference type="RefSeq" id="WP_204469126.1">
    <property type="nucleotide sequence ID" value="NZ_JACLYU010000011.1"/>
</dbReference>
<comment type="subcellular location">
    <subcellularLocation>
        <location evidence="1 7">Cell membrane</location>
        <topology evidence="1 7">Multi-pass membrane protein</topology>
    </subcellularLocation>
</comment>
<dbReference type="InterPro" id="IPR035906">
    <property type="entry name" value="MetI-like_sf"/>
</dbReference>
<gene>
    <name evidence="9" type="ORF">H7U32_06495</name>
</gene>
<feature type="transmembrane region" description="Helical" evidence="7">
    <location>
        <begin position="26"/>
        <end position="51"/>
    </location>
</feature>
<evidence type="ECO:0000256" key="7">
    <source>
        <dbReference type="RuleBase" id="RU363032"/>
    </source>
</evidence>
<dbReference type="InterPro" id="IPR000515">
    <property type="entry name" value="MetI-like"/>
</dbReference>
<dbReference type="PANTHER" id="PTHR30193:SF1">
    <property type="entry name" value="ABC TRANSPORTER PERMEASE PROTEIN YESP-RELATED"/>
    <property type="match status" value="1"/>
</dbReference>
<proteinExistence type="inferred from homology"/>
<evidence type="ECO:0000256" key="2">
    <source>
        <dbReference type="ARBA" id="ARBA00022448"/>
    </source>
</evidence>
<feature type="transmembrane region" description="Helical" evidence="7">
    <location>
        <begin position="87"/>
        <end position="108"/>
    </location>
</feature>
<evidence type="ECO:0000256" key="6">
    <source>
        <dbReference type="ARBA" id="ARBA00023136"/>
    </source>
</evidence>
<dbReference type="PANTHER" id="PTHR30193">
    <property type="entry name" value="ABC TRANSPORTER PERMEASE PROTEIN"/>
    <property type="match status" value="1"/>
</dbReference>
<comment type="caution">
    <text evidence="9">The sequence shown here is derived from an EMBL/GenBank/DDBJ whole genome shotgun (WGS) entry which is preliminary data.</text>
</comment>
<dbReference type="Gene3D" id="1.10.3720.10">
    <property type="entry name" value="MetI-like"/>
    <property type="match status" value="1"/>
</dbReference>
<keyword evidence="6 7" id="KW-0472">Membrane</keyword>
<feature type="transmembrane region" description="Helical" evidence="7">
    <location>
        <begin position="172"/>
        <end position="193"/>
    </location>
</feature>
<feature type="domain" description="ABC transmembrane type-1" evidence="8">
    <location>
        <begin position="83"/>
        <end position="297"/>
    </location>
</feature>
<sequence length="309" mass="34207">MSYAAEFATLVKNRGKKDRPTDTKPAIGFLAPWIVGAVCLTFIPMIVSLYLSLTKYNMLTSPKFVGLQNYQTLFQDPRYIKSLGVTFSYVIISVPLQLIAALALAVVLDRGMKGLTFYRSAFYLPSMLGGLVAIAVLWKMVFGAEGLFNKALGFLGLHVTQSWIANLSTANFTLMALHVWQFGSAMVIFLAGLRQIPRELYEAASVDGAGKWRQFVSITLPMLSPIIFFNLVMSIINSFQTFTQAFVVSGGTGGPNDSTLFYTLYLYMQGFGSMKMGYAAAMAWILVVIVAVLTVINFVLSKYWVHYDD</sequence>
<evidence type="ECO:0000256" key="5">
    <source>
        <dbReference type="ARBA" id="ARBA00022989"/>
    </source>
</evidence>
<reference evidence="9" key="1">
    <citation type="submission" date="2020-08" db="EMBL/GenBank/DDBJ databases">
        <authorList>
            <person name="Cejkova D."/>
            <person name="Kubasova T."/>
            <person name="Jahodarova E."/>
            <person name="Rychlik I."/>
        </authorList>
    </citation>
    <scope>NUCLEOTIDE SEQUENCE</scope>
    <source>
        <strain evidence="9">An836</strain>
    </source>
</reference>
<reference evidence="9" key="2">
    <citation type="journal article" date="2021" name="Sci. Rep.">
        <title>The distribution of antibiotic resistance genes in chicken gut microbiota commensals.</title>
        <authorList>
            <person name="Juricova H."/>
            <person name="Matiasovicova J."/>
            <person name="Kubasova T."/>
            <person name="Cejkova D."/>
            <person name="Rychlik I."/>
        </authorList>
    </citation>
    <scope>NUCLEOTIDE SEQUENCE</scope>
    <source>
        <strain evidence="9">An836</strain>
    </source>
</reference>
<feature type="transmembrane region" description="Helical" evidence="7">
    <location>
        <begin position="214"/>
        <end position="236"/>
    </location>
</feature>
<organism evidence="9 10">
    <name type="scientific">Bifidobacterium pullorum subsp. saeculare</name>
    <dbReference type="NCBI Taxonomy" id="78257"/>
    <lineage>
        <taxon>Bacteria</taxon>
        <taxon>Bacillati</taxon>
        <taxon>Actinomycetota</taxon>
        <taxon>Actinomycetes</taxon>
        <taxon>Bifidobacteriales</taxon>
        <taxon>Bifidobacteriaceae</taxon>
        <taxon>Bifidobacterium</taxon>
    </lineage>
</organism>
<dbReference type="GO" id="GO:0005886">
    <property type="term" value="C:plasma membrane"/>
    <property type="evidence" value="ECO:0007669"/>
    <property type="project" value="UniProtKB-SubCell"/>
</dbReference>
<dbReference type="CDD" id="cd06261">
    <property type="entry name" value="TM_PBP2"/>
    <property type="match status" value="1"/>
</dbReference>
<keyword evidence="10" id="KW-1185">Reference proteome</keyword>
<feature type="transmembrane region" description="Helical" evidence="7">
    <location>
        <begin position="276"/>
        <end position="300"/>
    </location>
</feature>
<dbReference type="PROSITE" id="PS50928">
    <property type="entry name" value="ABC_TM1"/>
    <property type="match status" value="1"/>
</dbReference>
<comment type="similarity">
    <text evidence="7">Belongs to the binding-protein-dependent transport system permease family.</text>
</comment>
<evidence type="ECO:0000256" key="4">
    <source>
        <dbReference type="ARBA" id="ARBA00022692"/>
    </source>
</evidence>
<accession>A0A938WZ45</accession>
<name>A0A938WZ45_9BIFI</name>
<evidence type="ECO:0000256" key="3">
    <source>
        <dbReference type="ARBA" id="ARBA00022475"/>
    </source>
</evidence>
<dbReference type="GO" id="GO:0055085">
    <property type="term" value="P:transmembrane transport"/>
    <property type="evidence" value="ECO:0007669"/>
    <property type="project" value="InterPro"/>
</dbReference>
<dbReference type="InterPro" id="IPR051393">
    <property type="entry name" value="ABC_transporter_permease"/>
</dbReference>
<dbReference type="AlphaFoldDB" id="A0A938WZ45"/>
<keyword evidence="2 7" id="KW-0813">Transport</keyword>
<dbReference type="Pfam" id="PF00528">
    <property type="entry name" value="BPD_transp_1"/>
    <property type="match status" value="1"/>
</dbReference>
<dbReference type="Proteomes" id="UP000718821">
    <property type="component" value="Unassembled WGS sequence"/>
</dbReference>